<organism evidence="2 4">
    <name type="scientific">Mycena alexandri</name>
    <dbReference type="NCBI Taxonomy" id="1745969"/>
    <lineage>
        <taxon>Eukaryota</taxon>
        <taxon>Fungi</taxon>
        <taxon>Dikarya</taxon>
        <taxon>Basidiomycota</taxon>
        <taxon>Agaricomycotina</taxon>
        <taxon>Agaricomycetes</taxon>
        <taxon>Agaricomycetidae</taxon>
        <taxon>Agaricales</taxon>
        <taxon>Marasmiineae</taxon>
        <taxon>Mycenaceae</taxon>
        <taxon>Mycena</taxon>
    </lineage>
</organism>
<protein>
    <submittedName>
        <fullName evidence="2">Uncharacterized protein</fullName>
    </submittedName>
</protein>
<feature type="compositionally biased region" description="Polar residues" evidence="1">
    <location>
        <begin position="1"/>
        <end position="11"/>
    </location>
</feature>
<reference evidence="2" key="1">
    <citation type="submission" date="2023-03" db="EMBL/GenBank/DDBJ databases">
        <title>Massive genome expansion in bonnet fungi (Mycena s.s.) driven by repeated elements and novel gene families across ecological guilds.</title>
        <authorList>
            <consortium name="Lawrence Berkeley National Laboratory"/>
            <person name="Harder C.B."/>
            <person name="Miyauchi S."/>
            <person name="Viragh M."/>
            <person name="Kuo A."/>
            <person name="Thoen E."/>
            <person name="Andreopoulos B."/>
            <person name="Lu D."/>
            <person name="Skrede I."/>
            <person name="Drula E."/>
            <person name="Henrissat B."/>
            <person name="Morin E."/>
            <person name="Kohler A."/>
            <person name="Barry K."/>
            <person name="LaButti K."/>
            <person name="Morin E."/>
            <person name="Salamov A."/>
            <person name="Lipzen A."/>
            <person name="Mereny Z."/>
            <person name="Hegedus B."/>
            <person name="Baldrian P."/>
            <person name="Stursova M."/>
            <person name="Weitz H."/>
            <person name="Taylor A."/>
            <person name="Grigoriev I.V."/>
            <person name="Nagy L.G."/>
            <person name="Martin F."/>
            <person name="Kauserud H."/>
        </authorList>
    </citation>
    <scope>NUCLEOTIDE SEQUENCE</scope>
    <source>
        <strain evidence="2">CBHHK200</strain>
    </source>
</reference>
<dbReference type="EMBL" id="JARJCM010000048">
    <property type="protein sequence ID" value="KAJ7035771.1"/>
    <property type="molecule type" value="Genomic_DNA"/>
</dbReference>
<evidence type="ECO:0000256" key="1">
    <source>
        <dbReference type="SAM" id="MobiDB-lite"/>
    </source>
</evidence>
<evidence type="ECO:0000313" key="3">
    <source>
        <dbReference type="EMBL" id="KAJ7035771.1"/>
    </source>
</evidence>
<sequence>MGSTISTTVPEDSSEMSEGVPHSQFPSAWLEPSTDQVISKAEWNRFPPGNTINEADYEIDWNAWLGLPYLIPGPNHPKLPLFHVFLKEYYGFNECIIPVAYFRGDEMPLIFTVAGPVDQNGAKPFYCMQYHEEFKHPLPKGIVPFSFWGFYSSVSQCFREFDPAVPMAPHTKAMKRLSNAHRRLGIPLPPHPTLPSTYILTRLADDPIQVLLTGFPACWLEPSADVYIPKSQWNRLPGGNNPREWSFCVDWDPWTGNDYLLPSTRKPTRSLIHIFLKEYFGIDECIIPIAFFTDDPRKIKLVFTIAGPVDQDGSKPFYCVVYPDYFRYPEGLDDGPWLWLLGRFSNVPNCFKGYDSSVIASRVDGRERLEKSHLKYNIPSPFPAPPELGRGLL</sequence>
<evidence type="ECO:0000313" key="2">
    <source>
        <dbReference type="EMBL" id="KAJ7016052.1"/>
    </source>
</evidence>
<dbReference type="AlphaFoldDB" id="A0AAD6RW64"/>
<name>A0AAD6RW64_9AGAR</name>
<gene>
    <name evidence="3" type="ORF">C8F04DRAFT_1097326</name>
    <name evidence="2" type="ORF">C8F04DRAFT_610791</name>
</gene>
<comment type="caution">
    <text evidence="2">The sequence shown here is derived from an EMBL/GenBank/DDBJ whole genome shotgun (WGS) entry which is preliminary data.</text>
</comment>
<dbReference type="Proteomes" id="UP001218188">
    <property type="component" value="Unassembled WGS sequence"/>
</dbReference>
<dbReference type="EMBL" id="JARJCM010000624">
    <property type="protein sequence ID" value="KAJ7016052.1"/>
    <property type="molecule type" value="Genomic_DNA"/>
</dbReference>
<feature type="region of interest" description="Disordered" evidence="1">
    <location>
        <begin position="1"/>
        <end position="25"/>
    </location>
</feature>
<evidence type="ECO:0000313" key="4">
    <source>
        <dbReference type="Proteomes" id="UP001218188"/>
    </source>
</evidence>
<keyword evidence="4" id="KW-1185">Reference proteome</keyword>
<proteinExistence type="predicted"/>
<accession>A0AAD6RW64</accession>